<reference evidence="2" key="1">
    <citation type="submission" date="2019-08" db="EMBL/GenBank/DDBJ databases">
        <title>The genome of the North American firefly Photinus pyralis.</title>
        <authorList>
            <consortium name="Photinus pyralis genome working group"/>
            <person name="Fallon T.R."/>
            <person name="Sander Lower S.E."/>
            <person name="Weng J.-K."/>
        </authorList>
    </citation>
    <scope>NUCLEOTIDE SEQUENCE</scope>
    <source>
        <strain evidence="2">TRF0915ILg1</strain>
        <tissue evidence="2">Whole body</tissue>
    </source>
</reference>
<feature type="region of interest" description="Disordered" evidence="1">
    <location>
        <begin position="69"/>
        <end position="92"/>
    </location>
</feature>
<feature type="region of interest" description="Disordered" evidence="1">
    <location>
        <begin position="1"/>
        <end position="31"/>
    </location>
</feature>
<proteinExistence type="predicted"/>
<name>A0A8K0DAH0_IGNLU</name>
<organism evidence="2 3">
    <name type="scientific">Ignelater luminosus</name>
    <name type="common">Cucubano</name>
    <name type="synonym">Pyrophorus luminosus</name>
    <dbReference type="NCBI Taxonomy" id="2038154"/>
    <lineage>
        <taxon>Eukaryota</taxon>
        <taxon>Metazoa</taxon>
        <taxon>Ecdysozoa</taxon>
        <taxon>Arthropoda</taxon>
        <taxon>Hexapoda</taxon>
        <taxon>Insecta</taxon>
        <taxon>Pterygota</taxon>
        <taxon>Neoptera</taxon>
        <taxon>Endopterygota</taxon>
        <taxon>Coleoptera</taxon>
        <taxon>Polyphaga</taxon>
        <taxon>Elateriformia</taxon>
        <taxon>Elateroidea</taxon>
        <taxon>Elateridae</taxon>
        <taxon>Agrypninae</taxon>
        <taxon>Pyrophorini</taxon>
        <taxon>Ignelater</taxon>
    </lineage>
</organism>
<dbReference type="PANTHER" id="PTHR10773:SF19">
    <property type="match status" value="1"/>
</dbReference>
<keyword evidence="3" id="KW-1185">Reference proteome</keyword>
<dbReference type="AlphaFoldDB" id="A0A8K0DAH0"/>
<evidence type="ECO:0000313" key="3">
    <source>
        <dbReference type="Proteomes" id="UP000801492"/>
    </source>
</evidence>
<evidence type="ECO:0000256" key="1">
    <source>
        <dbReference type="SAM" id="MobiDB-lite"/>
    </source>
</evidence>
<sequence length="237" mass="28029">METNSNSCDDSDQFETVDPYFDGDDVDKDPDYFPVETDLPSTSLFNIEAGALLFHTERNDQLLNEHENTANEAEQRMQSSKKRQEKKERVLSHGKEMCTEQEKFKILRIAKPSVNLVVVKKIKLDERQNIHDSFWKVILELQKNSVVEHINSIPVIDSHYCRQSSTKQYFDASLNMTKLYELYLEYCEAKSIESVKLHYYRNIFSYQFDIDFIKPKKDRFVIKLTRKTREIQTETVF</sequence>
<dbReference type="EMBL" id="VTPC01001247">
    <property type="protein sequence ID" value="KAF2902585.1"/>
    <property type="molecule type" value="Genomic_DNA"/>
</dbReference>
<accession>A0A8K0DAH0</accession>
<comment type="caution">
    <text evidence="2">The sequence shown here is derived from an EMBL/GenBank/DDBJ whole genome shotgun (WGS) entry which is preliminary data.</text>
</comment>
<dbReference type="Proteomes" id="UP000801492">
    <property type="component" value="Unassembled WGS sequence"/>
</dbReference>
<dbReference type="OrthoDB" id="6774547at2759"/>
<gene>
    <name evidence="2" type="ORF">ILUMI_03601</name>
</gene>
<protein>
    <submittedName>
        <fullName evidence="2">Uncharacterized protein</fullName>
    </submittedName>
</protein>
<dbReference type="PANTHER" id="PTHR10773">
    <property type="entry name" value="DNA-DIRECTED RNA POLYMERASES I, II, AND III SUBUNIT RPABC2"/>
    <property type="match status" value="1"/>
</dbReference>
<feature type="compositionally biased region" description="Acidic residues" evidence="1">
    <location>
        <begin position="9"/>
        <end position="28"/>
    </location>
</feature>
<evidence type="ECO:0000313" key="2">
    <source>
        <dbReference type="EMBL" id="KAF2902585.1"/>
    </source>
</evidence>